<dbReference type="Pfam" id="PF01183">
    <property type="entry name" value="Glyco_hydro_25"/>
    <property type="match status" value="1"/>
</dbReference>
<dbReference type="InterPro" id="IPR016047">
    <property type="entry name" value="M23ase_b-sheet_dom"/>
</dbReference>
<dbReference type="Gene3D" id="2.70.70.10">
    <property type="entry name" value="Glucose Permease (Domain IIA)"/>
    <property type="match status" value="1"/>
</dbReference>
<feature type="domain" description="M23ase beta-sheet core" evidence="2">
    <location>
        <begin position="23"/>
        <end position="119"/>
    </location>
</feature>
<evidence type="ECO:0000256" key="1">
    <source>
        <dbReference type="ARBA" id="ARBA00010646"/>
    </source>
</evidence>
<dbReference type="InterPro" id="IPR002053">
    <property type="entry name" value="Glyco_hydro_25"/>
</dbReference>
<dbReference type="CDD" id="cd00599">
    <property type="entry name" value="GH25_muramidase"/>
    <property type="match status" value="1"/>
</dbReference>
<accession>A0A7G7CRN4</accession>
<dbReference type="GO" id="GO:0009253">
    <property type="term" value="P:peptidoglycan catabolic process"/>
    <property type="evidence" value="ECO:0007669"/>
    <property type="project" value="InterPro"/>
</dbReference>
<keyword evidence="4" id="KW-1185">Reference proteome</keyword>
<dbReference type="KEGG" id="cik:H0194_04525"/>
<dbReference type="PROSITE" id="PS51904">
    <property type="entry name" value="GLYCOSYL_HYDROL_F25_2"/>
    <property type="match status" value="1"/>
</dbReference>
<dbReference type="EMBL" id="CP059404">
    <property type="protein sequence ID" value="QNE90250.1"/>
    <property type="molecule type" value="Genomic_DNA"/>
</dbReference>
<dbReference type="InterPro" id="IPR050570">
    <property type="entry name" value="Cell_wall_metabolism_enzyme"/>
</dbReference>
<dbReference type="InterPro" id="IPR011055">
    <property type="entry name" value="Dup_hybrid_motif"/>
</dbReference>
<evidence type="ECO:0000313" key="4">
    <source>
        <dbReference type="Proteomes" id="UP000515743"/>
    </source>
</evidence>
<dbReference type="GO" id="GO:0016998">
    <property type="term" value="P:cell wall macromolecule catabolic process"/>
    <property type="evidence" value="ECO:0007669"/>
    <property type="project" value="InterPro"/>
</dbReference>
<comment type="similarity">
    <text evidence="1">Belongs to the glycosyl hydrolase 25 family.</text>
</comment>
<dbReference type="GO" id="GO:0003796">
    <property type="term" value="F:lysozyme activity"/>
    <property type="evidence" value="ECO:0007669"/>
    <property type="project" value="InterPro"/>
</dbReference>
<dbReference type="InterPro" id="IPR017853">
    <property type="entry name" value="GH"/>
</dbReference>
<evidence type="ECO:0000313" key="3">
    <source>
        <dbReference type="EMBL" id="QNE90250.1"/>
    </source>
</evidence>
<dbReference type="GO" id="GO:0004222">
    <property type="term" value="F:metalloendopeptidase activity"/>
    <property type="evidence" value="ECO:0007669"/>
    <property type="project" value="TreeGrafter"/>
</dbReference>
<dbReference type="AlphaFoldDB" id="A0A7G7CRN4"/>
<proteinExistence type="inferred from homology"/>
<gene>
    <name evidence="3" type="ORF">H0194_04525</name>
</gene>
<dbReference type="Proteomes" id="UP000515743">
    <property type="component" value="Chromosome"/>
</dbReference>
<dbReference type="SUPFAM" id="SSF51261">
    <property type="entry name" value="Duplicated hybrid motif"/>
    <property type="match status" value="1"/>
</dbReference>
<dbReference type="RefSeq" id="WP_185176623.1">
    <property type="nucleotide sequence ID" value="NZ_CP059404.1"/>
</dbReference>
<reference evidence="3 4" key="1">
    <citation type="submission" date="2020-07" db="EMBL/GenBank/DDBJ databases">
        <title>Complete genome and description of Corynebacterium incognita strain Marseille-Q3630 sp. nov.</title>
        <authorList>
            <person name="Boxberger M."/>
        </authorList>
    </citation>
    <scope>NUCLEOTIDE SEQUENCE [LARGE SCALE GENOMIC DNA]</scope>
    <source>
        <strain evidence="3 4">Marseille-Q3630</strain>
    </source>
</reference>
<organism evidence="3 4">
    <name type="scientific">Corynebacterium incognita</name>
    <dbReference type="NCBI Taxonomy" id="2754725"/>
    <lineage>
        <taxon>Bacteria</taxon>
        <taxon>Bacillati</taxon>
        <taxon>Actinomycetota</taxon>
        <taxon>Actinomycetes</taxon>
        <taxon>Mycobacteriales</taxon>
        <taxon>Corynebacteriaceae</taxon>
        <taxon>Corynebacterium</taxon>
    </lineage>
</organism>
<evidence type="ECO:0000259" key="2">
    <source>
        <dbReference type="Pfam" id="PF01551"/>
    </source>
</evidence>
<dbReference type="PANTHER" id="PTHR21666:SF270">
    <property type="entry name" value="MUREIN HYDROLASE ACTIVATOR ENVC"/>
    <property type="match status" value="1"/>
</dbReference>
<sequence length="466" mass="51101">MPTMPVPAGFFVTSPFGPRWGTTHYGTDFGRGGGSGGHPVYAVKDGTVMHSGPATGFGRWVVLDHASNVGGGTTVYGHVVPEVRVGQFIKEGQRIAHIDPNKGTNGGVAPHLHLEFHKYSWEPPGPNRLDPMATVLKGARWKGSAPAKRGKSARPSGVIFGIDVSEHQNGLSLKKAKAEGFDFAILRLCDGTYQDKTFRSHLADAESAGMLVSTYWYLRAPSEGTTIAQQVDVIDKQMAGRRDLGVWIDVESVRGSTKLLTEKDVWEAKRELERRGYHVPGIYSGAWYWEHMPGGEPSMDGLGYLWVSNYGRNAKGTASVTYNADGGNQHRGWSYPLGDRKPDILQFGSNGQVAGHFPVDVNAFKGTREQLQRIFSGKRPTLKPQPKKEDPLMANLDSNRTKWVLDQLAGPGKNKQGEPTYNGWDMKHLANLARERLDAGKGLTMPQMLALSISNQAIIMQKLEEK</sequence>
<dbReference type="PANTHER" id="PTHR21666">
    <property type="entry name" value="PEPTIDASE-RELATED"/>
    <property type="match status" value="1"/>
</dbReference>
<dbReference type="SUPFAM" id="SSF51445">
    <property type="entry name" value="(Trans)glycosidases"/>
    <property type="match status" value="1"/>
</dbReference>
<protein>
    <submittedName>
        <fullName evidence="3">Peptidoglycan DD-metalloendopeptidase family protein</fullName>
    </submittedName>
</protein>
<name>A0A7G7CRN4_9CORY</name>
<dbReference type="Gene3D" id="3.20.20.80">
    <property type="entry name" value="Glycosidases"/>
    <property type="match status" value="1"/>
</dbReference>
<dbReference type="Pfam" id="PF01551">
    <property type="entry name" value="Peptidase_M23"/>
    <property type="match status" value="1"/>
</dbReference>
<dbReference type="CDD" id="cd12797">
    <property type="entry name" value="M23_peptidase"/>
    <property type="match status" value="1"/>
</dbReference>